<gene>
    <name evidence="4" type="ORF">AK812_SmicGene16905</name>
</gene>
<dbReference type="GO" id="GO:0003676">
    <property type="term" value="F:nucleic acid binding"/>
    <property type="evidence" value="ECO:0007669"/>
    <property type="project" value="InterPro"/>
</dbReference>
<feature type="region of interest" description="Disordered" evidence="2">
    <location>
        <begin position="1144"/>
        <end position="1171"/>
    </location>
</feature>
<dbReference type="AlphaFoldDB" id="A0A1Q9DZ59"/>
<evidence type="ECO:0000256" key="2">
    <source>
        <dbReference type="SAM" id="MobiDB-lite"/>
    </source>
</evidence>
<keyword evidence="5" id="KW-1185">Reference proteome</keyword>
<dbReference type="PROSITE" id="PS50103">
    <property type="entry name" value="ZF_C3H1"/>
    <property type="match status" value="1"/>
</dbReference>
<feature type="compositionally biased region" description="Basic residues" evidence="2">
    <location>
        <begin position="479"/>
        <end position="494"/>
    </location>
</feature>
<reference evidence="4 5" key="1">
    <citation type="submission" date="2016-02" db="EMBL/GenBank/DDBJ databases">
        <title>Genome analysis of coral dinoflagellate symbionts highlights evolutionary adaptations to a symbiotic lifestyle.</title>
        <authorList>
            <person name="Aranda M."/>
            <person name="Li Y."/>
            <person name="Liew Y.J."/>
            <person name="Baumgarten S."/>
            <person name="Simakov O."/>
            <person name="Wilson M."/>
            <person name="Piel J."/>
            <person name="Ashoor H."/>
            <person name="Bougouffa S."/>
            <person name="Bajic V.B."/>
            <person name="Ryu T."/>
            <person name="Ravasi T."/>
            <person name="Bayer T."/>
            <person name="Micklem G."/>
            <person name="Kim H."/>
            <person name="Bhak J."/>
            <person name="Lajeunesse T.C."/>
            <person name="Voolstra C.R."/>
        </authorList>
    </citation>
    <scope>NUCLEOTIDE SEQUENCE [LARGE SCALE GENOMIC DNA]</scope>
    <source>
        <strain evidence="4 5">CCMP2467</strain>
    </source>
</reference>
<dbReference type="InterPro" id="IPR000571">
    <property type="entry name" value="Znf_CCCH"/>
</dbReference>
<evidence type="ECO:0000259" key="3">
    <source>
        <dbReference type="PROSITE" id="PS50103"/>
    </source>
</evidence>
<dbReference type="Gene3D" id="4.10.1000.10">
    <property type="entry name" value="Zinc finger, CCCH-type"/>
    <property type="match status" value="1"/>
</dbReference>
<feature type="region of interest" description="Disordered" evidence="2">
    <location>
        <begin position="1"/>
        <end position="141"/>
    </location>
</feature>
<organism evidence="4 5">
    <name type="scientific">Symbiodinium microadriaticum</name>
    <name type="common">Dinoflagellate</name>
    <name type="synonym">Zooxanthella microadriatica</name>
    <dbReference type="NCBI Taxonomy" id="2951"/>
    <lineage>
        <taxon>Eukaryota</taxon>
        <taxon>Sar</taxon>
        <taxon>Alveolata</taxon>
        <taxon>Dinophyceae</taxon>
        <taxon>Suessiales</taxon>
        <taxon>Symbiodiniaceae</taxon>
        <taxon>Symbiodinium</taxon>
    </lineage>
</organism>
<evidence type="ECO:0000313" key="5">
    <source>
        <dbReference type="Proteomes" id="UP000186817"/>
    </source>
</evidence>
<feature type="region of interest" description="Disordered" evidence="2">
    <location>
        <begin position="445"/>
        <end position="504"/>
    </location>
</feature>
<dbReference type="OrthoDB" id="448025at2759"/>
<feature type="compositionally biased region" description="Basic and acidic residues" evidence="2">
    <location>
        <begin position="1144"/>
        <end position="1165"/>
    </location>
</feature>
<feature type="compositionally biased region" description="Acidic residues" evidence="2">
    <location>
        <begin position="163"/>
        <end position="173"/>
    </location>
</feature>
<feature type="region of interest" description="Disordered" evidence="2">
    <location>
        <begin position="527"/>
        <end position="565"/>
    </location>
</feature>
<dbReference type="CDD" id="cd00303">
    <property type="entry name" value="retropepsin_like"/>
    <property type="match status" value="1"/>
</dbReference>
<dbReference type="InterPro" id="IPR012337">
    <property type="entry name" value="RNaseH-like_sf"/>
</dbReference>
<feature type="region of interest" description="Disordered" evidence="2">
    <location>
        <begin position="586"/>
        <end position="613"/>
    </location>
</feature>
<evidence type="ECO:0000313" key="4">
    <source>
        <dbReference type="EMBL" id="OLQ00458.1"/>
    </source>
</evidence>
<dbReference type="Proteomes" id="UP000186817">
    <property type="component" value="Unassembled WGS sequence"/>
</dbReference>
<feature type="region of interest" description="Disordered" evidence="2">
    <location>
        <begin position="158"/>
        <end position="185"/>
    </location>
</feature>
<name>A0A1Q9DZ59_SYMMI</name>
<dbReference type="SUPFAM" id="SSF53098">
    <property type="entry name" value="Ribonuclease H-like"/>
    <property type="match status" value="1"/>
</dbReference>
<protein>
    <recommendedName>
        <fullName evidence="3">C3H1-type domain-containing protein</fullName>
    </recommendedName>
</protein>
<dbReference type="SMART" id="SM00356">
    <property type="entry name" value="ZnF_C3H1"/>
    <property type="match status" value="2"/>
</dbReference>
<keyword evidence="1" id="KW-0862">Zinc</keyword>
<keyword evidence="1" id="KW-0863">Zinc-finger</keyword>
<evidence type="ECO:0000256" key="1">
    <source>
        <dbReference type="PROSITE-ProRule" id="PRU00723"/>
    </source>
</evidence>
<feature type="compositionally biased region" description="Basic and acidic residues" evidence="2">
    <location>
        <begin position="593"/>
        <end position="605"/>
    </location>
</feature>
<feature type="compositionally biased region" description="Basic and acidic residues" evidence="2">
    <location>
        <begin position="537"/>
        <end position="551"/>
    </location>
</feature>
<dbReference type="GO" id="GO:0008270">
    <property type="term" value="F:zinc ion binding"/>
    <property type="evidence" value="ECO:0007669"/>
    <property type="project" value="UniProtKB-KW"/>
</dbReference>
<keyword evidence="1" id="KW-0479">Metal-binding</keyword>
<feature type="compositionally biased region" description="Low complexity" evidence="2">
    <location>
        <begin position="64"/>
        <end position="76"/>
    </location>
</feature>
<feature type="compositionally biased region" description="Basic and acidic residues" evidence="2">
    <location>
        <begin position="80"/>
        <end position="141"/>
    </location>
</feature>
<feature type="zinc finger region" description="C3H1-type" evidence="1">
    <location>
        <begin position="508"/>
        <end position="537"/>
    </location>
</feature>
<accession>A0A1Q9DZ59</accession>
<dbReference type="InterPro" id="IPR036397">
    <property type="entry name" value="RNaseH_sf"/>
</dbReference>
<feature type="domain" description="C3H1-type" evidence="3">
    <location>
        <begin position="508"/>
        <end position="537"/>
    </location>
</feature>
<feature type="compositionally biased region" description="Polar residues" evidence="2">
    <location>
        <begin position="1"/>
        <end position="23"/>
    </location>
</feature>
<proteinExistence type="predicted"/>
<comment type="caution">
    <text evidence="4">The sequence shown here is derived from an EMBL/GenBank/DDBJ whole genome shotgun (WGS) entry which is preliminary data.</text>
</comment>
<sequence length="1200" mass="135717">MADSNGPSLPSSTEAAQDSSQFRTFLASGGYSAGNADAQHSERANAFRGAQLQDLFKTQGMWRPSMPSSPISPSQPNIFKESDDNGTERLITHLIEEDVKDADEERARDHERWKRLESEQQARTDELRSELQHARENENRLRGDREYWKHEAEYYKQEHQEGDDYDEGEEEEVSPSGRQPTSAQVDPVVDQVDLVVVVMTPRSRHHIAVDQREVILRDRPLTHQQAVAQPMSLKSRYPEGKPIGLSCLHFRKLLILTVGCHTVLPTFSALAQIQITSSSAGDAAMDLYLDLNRKANKYIRDGNILIKGRQIIAMMYESFRTRGRLDMVVTLEYLIKLQYQGDQHMSVFKQTWLECIDRMRPQDVPSNNALRDTLHSKIKESPALKMELLVHYDMLNYDDPKRSYQTLLHLIDRCIQKQREQKMLKQTQIGLQQMIQGKDPLSALAAKVKGSEAATPAPKKPTKPPKNEDAAPVLPQSKAKAHAKAKAGKGKGKGKSRDRSESVDAMAKMKHIRCRFFFPETGECRNGDKCPYSHSKKTPERGRSTTPDPRRAPSGSPSAGQGEKECFQYKNNGTCNRNNCPYKQVDSATPAEGKPKAQAKAEAKGAKRRSYKDRGDRIVKVDVEQRFQNDNRMNELGFSMHKARLKAQMMNDMVQDDKPGDRHVYVRVPGSNRVREIIFYDGEDELHEYDVGPEESKKVKKFSIVTCMVQPTWIRSKIKFLMDTGCGHDLISQRKVAKHGLETLVSEEAISFQTANGVTNTDLISNFQTESFTEPINAYVLDDTPSVLSVGKRCMKQGYGFIWPPGENPFMINPDGKRISLFVNGDIPYVRAGSQKSVAHDDEMEATIKSILDQGIRHLIPADEAGRPPDPPDEEMMTRKKLKWKDSSWSIQERELKSWGDLITFDFLDMRTAADMGIGNDDEAREVLVDRDVATRAIAAIPTMARLTEDVVEALKRLIGRRKVKLAYSDVAPEFDAAMAQLRILIDHSLPGLPKNNSLAERTNQEVINTVATSLLHAGLPAQYWHFALNCVTHNLNIEDVEGDGDSAWKRMEKTYAGKFDPKGIPGVFAGYVITTGQQWSRKYKVWDMAEFAGVNLSMDAAVPRKLAQPYLTEVVVLPEELVFPLKNEYERMNSTLEGLTDNRKLQGKEIKDREDVDRPLRGGNDDDDDVMMMMMGIRKENHLQTRTRSMMEKGSEEFL</sequence>
<dbReference type="Gene3D" id="3.30.420.10">
    <property type="entry name" value="Ribonuclease H-like superfamily/Ribonuclease H"/>
    <property type="match status" value="1"/>
</dbReference>
<dbReference type="EMBL" id="LSRX01000327">
    <property type="protein sequence ID" value="OLQ00458.1"/>
    <property type="molecule type" value="Genomic_DNA"/>
</dbReference>